<dbReference type="PROSITE" id="PS00136">
    <property type="entry name" value="SUBTILASE_ASP"/>
    <property type="match status" value="1"/>
</dbReference>
<dbReference type="AlphaFoldDB" id="A0A1E5TA42"/>
<evidence type="ECO:0000313" key="9">
    <source>
        <dbReference type="Proteomes" id="UP000095713"/>
    </source>
</evidence>
<reference evidence="8 9" key="1">
    <citation type="submission" date="2016-05" db="EMBL/GenBank/DDBJ databases">
        <title>Draft Genome Sequence of Algibacter sp. Strain SK-16 Isolated from the Surface Water of Aburatsubo Inlet.</title>
        <authorList>
            <person name="Wong S.-K."/>
            <person name="Yoshizawa S."/>
            <person name="Nakajima Y."/>
            <person name="Ogura Y."/>
            <person name="Tetsuya H."/>
            <person name="Hamasaki K."/>
        </authorList>
    </citation>
    <scope>NUCLEOTIDE SEQUENCE [LARGE SCALE GENOMIC DNA]</scope>
    <source>
        <strain evidence="8 9">SK-16</strain>
    </source>
</reference>
<evidence type="ECO:0000256" key="5">
    <source>
        <dbReference type="PROSITE-ProRule" id="PRU01240"/>
    </source>
</evidence>
<dbReference type="PANTHER" id="PTHR43806">
    <property type="entry name" value="PEPTIDASE S8"/>
    <property type="match status" value="1"/>
</dbReference>
<dbReference type="STRING" id="1849968.A8C32_01780"/>
<organism evidence="8 9">
    <name type="scientific">Flavivirga aquatica</name>
    <dbReference type="NCBI Taxonomy" id="1849968"/>
    <lineage>
        <taxon>Bacteria</taxon>
        <taxon>Pseudomonadati</taxon>
        <taxon>Bacteroidota</taxon>
        <taxon>Flavobacteriia</taxon>
        <taxon>Flavobacteriales</taxon>
        <taxon>Flavobacteriaceae</taxon>
        <taxon>Flavivirga</taxon>
    </lineage>
</organism>
<evidence type="ECO:0000256" key="1">
    <source>
        <dbReference type="ARBA" id="ARBA00011073"/>
    </source>
</evidence>
<accession>A0A1E5TA42</accession>
<dbReference type="InterPro" id="IPR050131">
    <property type="entry name" value="Peptidase_S8_subtilisin-like"/>
</dbReference>
<keyword evidence="2 5" id="KW-0645">Protease</keyword>
<dbReference type="PROSITE" id="PS00138">
    <property type="entry name" value="SUBTILASE_SER"/>
    <property type="match status" value="1"/>
</dbReference>
<evidence type="ECO:0000259" key="7">
    <source>
        <dbReference type="Pfam" id="PF00082"/>
    </source>
</evidence>
<keyword evidence="9" id="KW-1185">Reference proteome</keyword>
<dbReference type="GO" id="GO:0004252">
    <property type="term" value="F:serine-type endopeptidase activity"/>
    <property type="evidence" value="ECO:0007669"/>
    <property type="project" value="UniProtKB-UniRule"/>
</dbReference>
<dbReference type="PROSITE" id="PS00137">
    <property type="entry name" value="SUBTILASE_HIS"/>
    <property type="match status" value="1"/>
</dbReference>
<dbReference type="Gene3D" id="3.40.50.200">
    <property type="entry name" value="Peptidase S8/S53 domain"/>
    <property type="match status" value="1"/>
</dbReference>
<dbReference type="GO" id="GO:0006508">
    <property type="term" value="P:proteolysis"/>
    <property type="evidence" value="ECO:0007669"/>
    <property type="project" value="UniProtKB-KW"/>
</dbReference>
<dbReference type="InterPro" id="IPR000209">
    <property type="entry name" value="Peptidase_S8/S53_dom"/>
</dbReference>
<dbReference type="PRINTS" id="PR00723">
    <property type="entry name" value="SUBTILISIN"/>
</dbReference>
<feature type="active site" description="Charge relay system" evidence="5">
    <location>
        <position position="156"/>
    </location>
</feature>
<dbReference type="InterPro" id="IPR036852">
    <property type="entry name" value="Peptidase_S8/S53_dom_sf"/>
</dbReference>
<evidence type="ECO:0000256" key="3">
    <source>
        <dbReference type="ARBA" id="ARBA00022801"/>
    </source>
</evidence>
<comment type="similarity">
    <text evidence="1 5 6">Belongs to the peptidase S8 family.</text>
</comment>
<evidence type="ECO:0000256" key="4">
    <source>
        <dbReference type="ARBA" id="ARBA00022825"/>
    </source>
</evidence>
<dbReference type="RefSeq" id="WP_069829728.1">
    <property type="nucleotide sequence ID" value="NZ_MDJD01000034.1"/>
</dbReference>
<dbReference type="SUPFAM" id="SSF52743">
    <property type="entry name" value="Subtilisin-like"/>
    <property type="match status" value="1"/>
</dbReference>
<protein>
    <recommendedName>
        <fullName evidence="7">Peptidase S8/S53 domain-containing protein</fullName>
    </recommendedName>
</protein>
<evidence type="ECO:0000256" key="6">
    <source>
        <dbReference type="RuleBase" id="RU003355"/>
    </source>
</evidence>
<dbReference type="EMBL" id="MDJD01000034">
    <property type="protein sequence ID" value="OEK08218.1"/>
    <property type="molecule type" value="Genomic_DNA"/>
</dbReference>
<evidence type="ECO:0000256" key="2">
    <source>
        <dbReference type="ARBA" id="ARBA00022670"/>
    </source>
</evidence>
<dbReference type="InterPro" id="IPR023827">
    <property type="entry name" value="Peptidase_S8_Asp-AS"/>
</dbReference>
<dbReference type="OrthoDB" id="1055762at2"/>
<comment type="caution">
    <text evidence="8">The sequence shown here is derived from an EMBL/GenBank/DDBJ whole genome shotgun (WGS) entry which is preliminary data.</text>
</comment>
<dbReference type="InterPro" id="IPR023828">
    <property type="entry name" value="Peptidase_S8_Ser-AS"/>
</dbReference>
<sequence>MKPHLIIKLNKINQPPQFKYWENLISNKEGVSKNFIPTIDRIIRDKYNIEFIVSNNYKSKEVQWSEKELNNGLNRVYRLILLTNNPNIPQDLLEEVQILPEVAFVKKGQIITSEIPDQDYSNSQGLSSKYVDNSIYLKEAHNITMGHPSIKIAVLDTGIETNHSEFTNQFKYDKDFVNIIDGATQFVGDFLDMDDVPDDLVGHGTHVAGIIASKGHKMPIGVSPKCQIIPIKVLGALKDKEQVVGAGLIDDIDAGIKYAVDKGADVINMSLGIKHEDGGLPHEDVIAYALDSGVSVVAASGNDGKNDKYYPGALKGVIAVGASDYTGNVAPFSTFGGHVSVTAPGVNVYSTFLNNGYAMSSGTSQASPFVSGAIALLKSYAKERGKNIKHEDIIYILKQTCDKYSNRYKDEKSGFGRINILDALKMLQYNL</sequence>
<keyword evidence="4 5" id="KW-0720">Serine protease</keyword>
<dbReference type="Pfam" id="PF00082">
    <property type="entry name" value="Peptidase_S8"/>
    <property type="match status" value="1"/>
</dbReference>
<keyword evidence="3 5" id="KW-0378">Hydrolase</keyword>
<dbReference type="InterPro" id="IPR022398">
    <property type="entry name" value="Peptidase_S8_His-AS"/>
</dbReference>
<gene>
    <name evidence="8" type="ORF">A8C32_01780</name>
</gene>
<dbReference type="PROSITE" id="PS51892">
    <property type="entry name" value="SUBTILASE"/>
    <property type="match status" value="1"/>
</dbReference>
<name>A0A1E5TA42_9FLAO</name>
<feature type="active site" description="Charge relay system" evidence="5">
    <location>
        <position position="364"/>
    </location>
</feature>
<dbReference type="PANTHER" id="PTHR43806:SF11">
    <property type="entry name" value="CEREVISIN-RELATED"/>
    <property type="match status" value="1"/>
</dbReference>
<proteinExistence type="inferred from homology"/>
<feature type="domain" description="Peptidase S8/S53" evidence="7">
    <location>
        <begin position="150"/>
        <end position="416"/>
    </location>
</feature>
<feature type="active site" description="Charge relay system" evidence="5">
    <location>
        <position position="203"/>
    </location>
</feature>
<evidence type="ECO:0000313" key="8">
    <source>
        <dbReference type="EMBL" id="OEK08218.1"/>
    </source>
</evidence>
<dbReference type="Proteomes" id="UP000095713">
    <property type="component" value="Unassembled WGS sequence"/>
</dbReference>
<dbReference type="InterPro" id="IPR015500">
    <property type="entry name" value="Peptidase_S8_subtilisin-rel"/>
</dbReference>